<dbReference type="STRING" id="322505.SAMN04487836_11923"/>
<dbReference type="AlphaFoldDB" id="A0A1H6WQ12"/>
<accession>A0A1H6WQ12</accession>
<feature type="domain" description="Serine aminopeptidase S33" evidence="1">
    <location>
        <begin position="29"/>
        <end position="291"/>
    </location>
</feature>
<dbReference type="InterPro" id="IPR029058">
    <property type="entry name" value="AB_hydrolase_fold"/>
</dbReference>
<sequence>MIKKEDYFTSSNMRTQIHYVTWQPEGDIVAIVQIVHGMNDFIGRYDRFASYLADKGIMVVGHDMLGHGQSVRNQDELGYFFEEHEVYLVKDVEKLRNIISKQYPDKPYYILGHSMGSFLTTLYIQQYGLHLQGAIIMGTGYQAGYKLAFGKLVCKLLAKRKGWMYRSPFVNKMALESNNKPFTPARTKFDWLTRDNQVVDEYCANPLNTFVFTLNGFYTLFSLISKVQKLKHTQEIPSNLSVFFVSGSKDPVGGFEKGVRKVYKRFKKAHIRDIQMKFYPEDRHEILNELDYQKVQEDLYHWILSKLNS</sequence>
<dbReference type="RefSeq" id="WP_202969325.1">
    <property type="nucleotide sequence ID" value="NZ_FNYK01000071.1"/>
</dbReference>
<dbReference type="EMBL" id="FNYK01000071">
    <property type="protein sequence ID" value="SEJ19121.1"/>
    <property type="molecule type" value="Genomic_DNA"/>
</dbReference>
<dbReference type="InterPro" id="IPR022742">
    <property type="entry name" value="Hydrolase_4"/>
</dbReference>
<dbReference type="eggNOG" id="COG2267">
    <property type="taxonomic scope" value="Bacteria"/>
</dbReference>
<proteinExistence type="predicted"/>
<evidence type="ECO:0000259" key="1">
    <source>
        <dbReference type="Pfam" id="PF12146"/>
    </source>
</evidence>
<dbReference type="GO" id="GO:0016787">
    <property type="term" value="F:hydrolase activity"/>
    <property type="evidence" value="ECO:0007669"/>
    <property type="project" value="UniProtKB-KW"/>
</dbReference>
<dbReference type="Proteomes" id="UP000183028">
    <property type="component" value="Unassembled WGS sequence"/>
</dbReference>
<dbReference type="Gene3D" id="3.40.50.1820">
    <property type="entry name" value="alpha/beta hydrolase"/>
    <property type="match status" value="1"/>
</dbReference>
<gene>
    <name evidence="2" type="ORF">SAMN04487834_107110</name>
</gene>
<dbReference type="SUPFAM" id="SSF53474">
    <property type="entry name" value="alpha/beta-Hydrolases"/>
    <property type="match status" value="1"/>
</dbReference>
<evidence type="ECO:0000313" key="2">
    <source>
        <dbReference type="EMBL" id="SEJ19121.1"/>
    </source>
</evidence>
<name>A0A1H6WQ12_9FIRM</name>
<keyword evidence="3" id="KW-1185">Reference proteome</keyword>
<evidence type="ECO:0000313" key="3">
    <source>
        <dbReference type="Proteomes" id="UP000183028"/>
    </source>
</evidence>
<keyword evidence="2" id="KW-0378">Hydrolase</keyword>
<reference evidence="3" key="1">
    <citation type="submission" date="2016-10" db="EMBL/GenBank/DDBJ databases">
        <authorList>
            <person name="Varghese N."/>
        </authorList>
    </citation>
    <scope>NUCLEOTIDE SEQUENCE [LARGE SCALE GENOMIC DNA]</scope>
    <source>
        <strain evidence="3">DSM 20406</strain>
    </source>
</reference>
<dbReference type="PANTHER" id="PTHR11614">
    <property type="entry name" value="PHOSPHOLIPASE-RELATED"/>
    <property type="match status" value="1"/>
</dbReference>
<dbReference type="InterPro" id="IPR051044">
    <property type="entry name" value="MAG_DAG_Lipase"/>
</dbReference>
<organism evidence="2 3">
    <name type="scientific">Sharpea azabuensis</name>
    <dbReference type="NCBI Taxonomy" id="322505"/>
    <lineage>
        <taxon>Bacteria</taxon>
        <taxon>Bacillati</taxon>
        <taxon>Bacillota</taxon>
        <taxon>Erysipelotrichia</taxon>
        <taxon>Erysipelotrichales</taxon>
        <taxon>Coprobacillaceae</taxon>
        <taxon>Sharpea</taxon>
    </lineage>
</organism>
<protein>
    <submittedName>
        <fullName evidence="2">Lysophospholipase, alpha-beta hydrolase superfamily</fullName>
    </submittedName>
</protein>
<dbReference type="Pfam" id="PF12146">
    <property type="entry name" value="Hydrolase_4"/>
    <property type="match status" value="1"/>
</dbReference>